<organism evidence="2 3">
    <name type="scientific">Oopsacas minuta</name>
    <dbReference type="NCBI Taxonomy" id="111878"/>
    <lineage>
        <taxon>Eukaryota</taxon>
        <taxon>Metazoa</taxon>
        <taxon>Porifera</taxon>
        <taxon>Hexactinellida</taxon>
        <taxon>Hexasterophora</taxon>
        <taxon>Lyssacinosida</taxon>
        <taxon>Leucopsacidae</taxon>
        <taxon>Oopsacas</taxon>
    </lineage>
</organism>
<dbReference type="CDD" id="cd23808">
    <property type="entry name" value="UBCc_UBE2W"/>
    <property type="match status" value="1"/>
</dbReference>
<dbReference type="Pfam" id="PF00179">
    <property type="entry name" value="UQ_con"/>
    <property type="match status" value="1"/>
</dbReference>
<dbReference type="PANTHER" id="PTHR24067">
    <property type="entry name" value="UBIQUITIN-CONJUGATING ENZYME E2"/>
    <property type="match status" value="1"/>
</dbReference>
<keyword evidence="3" id="KW-1185">Reference proteome</keyword>
<dbReference type="Gene3D" id="3.10.110.10">
    <property type="entry name" value="Ubiquitin Conjugating Enzyme"/>
    <property type="match status" value="1"/>
</dbReference>
<sequence>MGCVESKTTKSKSKSLPKCYNRDSVKETTPIEIIVDKQTSSARTKEVTDISKLQGKQRIIRELKHLTEDAPSNMRMDPSFDGSNLKEWIVDMDGAVETIYNGEKFKLKIIFNENYPSKAPTITFIPGHVPMHPHIYSNGHMCLEILYEGYRPEMTIVYICNCIMLMLDCNTKKEWPYNDSWYLRMNISHPNHGMWAWEEYY</sequence>
<comment type="caution">
    <text evidence="2">The sequence shown here is derived from an EMBL/GenBank/DDBJ whole genome shotgun (WGS) entry which is preliminary data.</text>
</comment>
<dbReference type="Proteomes" id="UP001165289">
    <property type="component" value="Unassembled WGS sequence"/>
</dbReference>
<dbReference type="EMBL" id="JAKMXF010000300">
    <property type="protein sequence ID" value="KAI6652037.1"/>
    <property type="molecule type" value="Genomic_DNA"/>
</dbReference>
<feature type="domain" description="UBC core" evidence="1">
    <location>
        <begin position="54"/>
        <end position="201"/>
    </location>
</feature>
<dbReference type="SUPFAM" id="SSF54495">
    <property type="entry name" value="UBC-like"/>
    <property type="match status" value="1"/>
</dbReference>
<protein>
    <submittedName>
        <fullName evidence="2">Ubiquitin-conjugating enzyme E2 W-like</fullName>
    </submittedName>
</protein>
<dbReference type="InterPro" id="IPR050113">
    <property type="entry name" value="Ub_conjugating_enzyme"/>
</dbReference>
<name>A0AAV7JSS9_9METZ</name>
<dbReference type="InterPro" id="IPR016135">
    <property type="entry name" value="UBQ-conjugating_enzyme/RWD"/>
</dbReference>
<dbReference type="InterPro" id="IPR000608">
    <property type="entry name" value="UBC"/>
</dbReference>
<reference evidence="2 3" key="1">
    <citation type="journal article" date="2023" name="BMC Biol.">
        <title>The compact genome of the sponge Oopsacas minuta (Hexactinellida) is lacking key metazoan core genes.</title>
        <authorList>
            <person name="Santini S."/>
            <person name="Schenkelaars Q."/>
            <person name="Jourda C."/>
            <person name="Duchesne M."/>
            <person name="Belahbib H."/>
            <person name="Rocher C."/>
            <person name="Selva M."/>
            <person name="Riesgo A."/>
            <person name="Vervoort M."/>
            <person name="Leys S.P."/>
            <person name="Kodjabachian L."/>
            <person name="Le Bivic A."/>
            <person name="Borchiellini C."/>
            <person name="Claverie J.M."/>
            <person name="Renard E."/>
        </authorList>
    </citation>
    <scope>NUCLEOTIDE SEQUENCE [LARGE SCALE GENOMIC DNA]</scope>
    <source>
        <strain evidence="2">SPO-2</strain>
    </source>
</reference>
<evidence type="ECO:0000313" key="3">
    <source>
        <dbReference type="Proteomes" id="UP001165289"/>
    </source>
</evidence>
<gene>
    <name evidence="2" type="ORF">LOD99_4582</name>
</gene>
<dbReference type="PROSITE" id="PS50127">
    <property type="entry name" value="UBC_2"/>
    <property type="match status" value="1"/>
</dbReference>
<evidence type="ECO:0000313" key="2">
    <source>
        <dbReference type="EMBL" id="KAI6652037.1"/>
    </source>
</evidence>
<dbReference type="AlphaFoldDB" id="A0AAV7JSS9"/>
<proteinExistence type="predicted"/>
<evidence type="ECO:0000259" key="1">
    <source>
        <dbReference type="PROSITE" id="PS50127"/>
    </source>
</evidence>
<dbReference type="SMART" id="SM00212">
    <property type="entry name" value="UBCc"/>
    <property type="match status" value="1"/>
</dbReference>
<accession>A0AAV7JSS9</accession>